<dbReference type="PANTHER" id="PTHR22762:SF120">
    <property type="entry name" value="HETEROGLYCAN GLUCOSIDASE 1"/>
    <property type="match status" value="1"/>
</dbReference>
<evidence type="ECO:0000256" key="3">
    <source>
        <dbReference type="ARBA" id="ARBA00023295"/>
    </source>
</evidence>
<name>A0A2Z5G873_9BACT</name>
<dbReference type="InterPro" id="IPR030458">
    <property type="entry name" value="Glyco_hydro_31_AS"/>
</dbReference>
<dbReference type="Pfam" id="PF13802">
    <property type="entry name" value="Gal_mutarotas_2"/>
    <property type="match status" value="1"/>
</dbReference>
<dbReference type="PROSITE" id="PS00129">
    <property type="entry name" value="GLYCOSYL_HYDROL_F31_1"/>
    <property type="match status" value="1"/>
</dbReference>
<dbReference type="InterPro" id="IPR033403">
    <property type="entry name" value="DUF5110"/>
</dbReference>
<feature type="compositionally biased region" description="Low complexity" evidence="5">
    <location>
        <begin position="23"/>
        <end position="35"/>
    </location>
</feature>
<dbReference type="Gene3D" id="2.60.40.1760">
    <property type="entry name" value="glycosyl hydrolase (family 31)"/>
    <property type="match status" value="1"/>
</dbReference>
<sequence length="883" mass="97321">MIRTRWLVGSLILAYAVTASAQQPTTATPIAMPPSLGEQQAQNGLPTNGQTGSVSEISESRILPNGVEIRSGRTIMRVTALRDDILRVQAAVTGGQPLTEDGSWAVLPGLREKTVAVESTSNPSTLGFRTKLLDVRIDRATARLVIADLQGNIINADALGHTTNFQNGSFRVSKTLPSDEHFFGLGDKTGPLDRREQAFSMWNTDAFGFQESTDPIYKTIPFFLSIDHGVSYGIFLDNTWRSSFDFGRSERLAYSFGSEGGPLDYYFLYGPEPKQVVEDYAYLTGAPPLPPLWSFGYQQSRYSYTPASRLREVADRLRKDKIPADVLWLDIDFQDRNRPFTVDPKTFPNMPQLLADLRAQHFHTVAITDLHVAKVPGEGYAPYDTGIAGDHFVHNPDGSVFSGVVWPGPSVFPDFTQQQSRAWWGTLYKQFVGYGFAGFWNDMNEPSVFDGPGKTMPLTTVHRIDEPGFATRTATHAEIHNLYGMQNARGTYEGVLKLNPGERPFVMTRASYSGGQRYSVTWTGDNSATWNHLRMSTSMLENLGLSGYAFAGADVGGFANSPQPALLTKWLEVAAFQPIDRDHSAKGTADHEPWVNGPEQEALVRKFINARYRLLPYLYTVAEETSRTGLPMIRPLFLEFPHANKDGHPVDLDAGGEFMFGPSLLIAPPAYPDTLDKYSLNLPGNGWYDFWTGKQLPAIPSEAELKVLFQASPDGSTMQSPAAQAAMKAINANRIQPTEEELPVYVRAGSILPMQPLVQSTEDVPQGPLQLRVYPPVGSGAACAGSIYLDDGHSFRYQQGEYLREEFTCARTADGISVKVSPQQGSFVPWWKQMEIVVYGWQQASAHASVDGQRMKAQVEATESAVRVVIPASASGVEVVLTR</sequence>
<feature type="domain" description="DUF5110" evidence="9">
    <location>
        <begin position="768"/>
        <end position="840"/>
    </location>
</feature>
<dbReference type="Gene3D" id="3.20.20.80">
    <property type="entry name" value="Glycosidases"/>
    <property type="match status" value="1"/>
</dbReference>
<dbReference type="RefSeq" id="WP_236657024.1">
    <property type="nucleotide sequence ID" value="NZ_CP030840.1"/>
</dbReference>
<dbReference type="KEGG" id="abas:ACPOL_5597"/>
<keyword evidence="6" id="KW-0732">Signal</keyword>
<reference evidence="11 12" key="1">
    <citation type="journal article" date="2018" name="Front. Microbiol.">
        <title>Hydrolytic Capabilities as a Key to Environmental Success: Chitinolytic and Cellulolytic Acidobacteria From Acidic Sub-arctic Soils and Boreal Peatlands.</title>
        <authorList>
            <person name="Belova S.E."/>
            <person name="Ravin N.V."/>
            <person name="Pankratov T.A."/>
            <person name="Rakitin A.L."/>
            <person name="Ivanova A.A."/>
            <person name="Beletsky A.V."/>
            <person name="Mardanov A.V."/>
            <person name="Sinninghe Damste J.S."/>
            <person name="Dedysh S.N."/>
        </authorList>
    </citation>
    <scope>NUCLEOTIDE SEQUENCE [LARGE SCALE GENOMIC DNA]</scope>
    <source>
        <strain evidence="11 12">SBC82</strain>
    </source>
</reference>
<feature type="domain" description="Glycosyl hydrolase family 31 C-terminal" evidence="10">
    <location>
        <begin position="629"/>
        <end position="752"/>
    </location>
</feature>
<gene>
    <name evidence="11" type="ORF">ACPOL_5597</name>
</gene>
<feature type="signal peptide" evidence="6">
    <location>
        <begin position="1"/>
        <end position="21"/>
    </location>
</feature>
<organism evidence="11 12">
    <name type="scientific">Acidisarcina polymorpha</name>
    <dbReference type="NCBI Taxonomy" id="2211140"/>
    <lineage>
        <taxon>Bacteria</taxon>
        <taxon>Pseudomonadati</taxon>
        <taxon>Acidobacteriota</taxon>
        <taxon>Terriglobia</taxon>
        <taxon>Terriglobales</taxon>
        <taxon>Acidobacteriaceae</taxon>
        <taxon>Acidisarcina</taxon>
    </lineage>
</organism>
<dbReference type="InterPro" id="IPR013780">
    <property type="entry name" value="Glyco_hydro_b"/>
</dbReference>
<evidence type="ECO:0000259" key="10">
    <source>
        <dbReference type="Pfam" id="PF21365"/>
    </source>
</evidence>
<dbReference type="GO" id="GO:0004553">
    <property type="term" value="F:hydrolase activity, hydrolyzing O-glycosyl compounds"/>
    <property type="evidence" value="ECO:0007669"/>
    <property type="project" value="InterPro"/>
</dbReference>
<dbReference type="InterPro" id="IPR048395">
    <property type="entry name" value="Glyco_hydro_31_C"/>
</dbReference>
<dbReference type="SUPFAM" id="SSF51445">
    <property type="entry name" value="(Trans)glycosidases"/>
    <property type="match status" value="1"/>
</dbReference>
<evidence type="ECO:0000256" key="4">
    <source>
        <dbReference type="RuleBase" id="RU361185"/>
    </source>
</evidence>
<dbReference type="Pfam" id="PF21365">
    <property type="entry name" value="Glyco_hydro_31_3rd"/>
    <property type="match status" value="1"/>
</dbReference>
<feature type="region of interest" description="Disordered" evidence="5">
    <location>
        <begin position="23"/>
        <end position="57"/>
    </location>
</feature>
<dbReference type="InterPro" id="IPR017853">
    <property type="entry name" value="GH"/>
</dbReference>
<dbReference type="GO" id="GO:0030246">
    <property type="term" value="F:carbohydrate binding"/>
    <property type="evidence" value="ECO:0007669"/>
    <property type="project" value="InterPro"/>
</dbReference>
<feature type="chain" id="PRO_5016421169" evidence="6">
    <location>
        <begin position="22"/>
        <end position="883"/>
    </location>
</feature>
<evidence type="ECO:0000256" key="6">
    <source>
        <dbReference type="SAM" id="SignalP"/>
    </source>
</evidence>
<dbReference type="SUPFAM" id="SSF74650">
    <property type="entry name" value="Galactose mutarotase-like"/>
    <property type="match status" value="1"/>
</dbReference>
<dbReference type="Proteomes" id="UP000253606">
    <property type="component" value="Chromosome"/>
</dbReference>
<dbReference type="EMBL" id="CP030840">
    <property type="protein sequence ID" value="AXC14845.1"/>
    <property type="molecule type" value="Genomic_DNA"/>
</dbReference>
<dbReference type="Pfam" id="PF17137">
    <property type="entry name" value="DUF5110"/>
    <property type="match status" value="1"/>
</dbReference>
<evidence type="ECO:0000256" key="2">
    <source>
        <dbReference type="ARBA" id="ARBA00022801"/>
    </source>
</evidence>
<dbReference type="CDD" id="cd14752">
    <property type="entry name" value="GH31_N"/>
    <property type="match status" value="1"/>
</dbReference>
<feature type="compositionally biased region" description="Polar residues" evidence="5">
    <location>
        <begin position="37"/>
        <end position="57"/>
    </location>
</feature>
<dbReference type="AlphaFoldDB" id="A0A2Z5G873"/>
<dbReference type="Gene3D" id="2.60.40.1180">
    <property type="entry name" value="Golgi alpha-mannosidase II"/>
    <property type="match status" value="2"/>
</dbReference>
<dbReference type="PANTHER" id="PTHR22762">
    <property type="entry name" value="ALPHA-GLUCOSIDASE"/>
    <property type="match status" value="1"/>
</dbReference>
<feature type="domain" description="Glycoside hydrolase family 31 TIM barrel" evidence="7">
    <location>
        <begin position="287"/>
        <end position="620"/>
    </location>
</feature>
<feature type="domain" description="Glycoside hydrolase family 31 N-terminal" evidence="8">
    <location>
        <begin position="76"/>
        <end position="245"/>
    </location>
</feature>
<evidence type="ECO:0000313" key="11">
    <source>
        <dbReference type="EMBL" id="AXC14845.1"/>
    </source>
</evidence>
<keyword evidence="12" id="KW-1185">Reference proteome</keyword>
<dbReference type="CDD" id="cd06604">
    <property type="entry name" value="GH31_glucosidase_II_MalA"/>
    <property type="match status" value="1"/>
</dbReference>
<comment type="similarity">
    <text evidence="1 4">Belongs to the glycosyl hydrolase 31 family.</text>
</comment>
<evidence type="ECO:0000259" key="8">
    <source>
        <dbReference type="Pfam" id="PF13802"/>
    </source>
</evidence>
<keyword evidence="3 4" id="KW-0326">Glycosidase</keyword>
<evidence type="ECO:0000259" key="9">
    <source>
        <dbReference type="Pfam" id="PF17137"/>
    </source>
</evidence>
<dbReference type="GO" id="GO:0005975">
    <property type="term" value="P:carbohydrate metabolic process"/>
    <property type="evidence" value="ECO:0007669"/>
    <property type="project" value="InterPro"/>
</dbReference>
<dbReference type="Pfam" id="PF01055">
    <property type="entry name" value="Glyco_hydro_31_2nd"/>
    <property type="match status" value="1"/>
</dbReference>
<evidence type="ECO:0000256" key="1">
    <source>
        <dbReference type="ARBA" id="ARBA00007806"/>
    </source>
</evidence>
<accession>A0A2Z5G873</accession>
<protein>
    <submittedName>
        <fullName evidence="11">Alpha-glucosidase</fullName>
    </submittedName>
</protein>
<dbReference type="InterPro" id="IPR000322">
    <property type="entry name" value="Glyco_hydro_31_TIM"/>
</dbReference>
<evidence type="ECO:0000313" key="12">
    <source>
        <dbReference type="Proteomes" id="UP000253606"/>
    </source>
</evidence>
<keyword evidence="2 4" id="KW-0378">Hydrolase</keyword>
<dbReference type="InterPro" id="IPR025887">
    <property type="entry name" value="Glyco_hydro_31_N_dom"/>
</dbReference>
<dbReference type="SUPFAM" id="SSF51011">
    <property type="entry name" value="Glycosyl hydrolase domain"/>
    <property type="match status" value="1"/>
</dbReference>
<dbReference type="InterPro" id="IPR011013">
    <property type="entry name" value="Gal_mutarotase_sf_dom"/>
</dbReference>
<proteinExistence type="inferred from homology"/>
<evidence type="ECO:0000256" key="5">
    <source>
        <dbReference type="SAM" id="MobiDB-lite"/>
    </source>
</evidence>
<evidence type="ECO:0000259" key="7">
    <source>
        <dbReference type="Pfam" id="PF01055"/>
    </source>
</evidence>